<dbReference type="Proteomes" id="UP000178797">
    <property type="component" value="Unassembled WGS sequence"/>
</dbReference>
<dbReference type="AlphaFoldDB" id="A0A1F7RVP5"/>
<protein>
    <submittedName>
        <fullName evidence="1">Uncharacterized protein</fullName>
    </submittedName>
</protein>
<name>A0A1F7RVP5_9BACT</name>
<gene>
    <name evidence="1" type="ORF">A2W05_06375</name>
</gene>
<proteinExistence type="predicted"/>
<sequence length="146" mass="16694">MEKNRTSPPPFLEVAVLEAEVVYKKGNTPLDPLLIEGKNNKAVDIKLTNFVPSLAEVPSKELEALKERAIKSGFDFIDFWAVDFDYQDGQPFEHHWQAYRTRKDRSLPTISNHEFDKYPKKGKYTACVKVVDIFGCDTSITVEVEI</sequence>
<accession>A0A1F7RVP5</accession>
<evidence type="ECO:0000313" key="1">
    <source>
        <dbReference type="EMBL" id="OGL45511.1"/>
    </source>
</evidence>
<dbReference type="EMBL" id="MGDE01000130">
    <property type="protein sequence ID" value="OGL45511.1"/>
    <property type="molecule type" value="Genomic_DNA"/>
</dbReference>
<comment type="caution">
    <text evidence="1">The sequence shown here is derived from an EMBL/GenBank/DDBJ whole genome shotgun (WGS) entry which is preliminary data.</text>
</comment>
<evidence type="ECO:0000313" key="2">
    <source>
        <dbReference type="Proteomes" id="UP000178797"/>
    </source>
</evidence>
<organism evidence="1 2">
    <name type="scientific">Candidatus Schekmanbacteria bacterium RBG_16_38_10</name>
    <dbReference type="NCBI Taxonomy" id="1817879"/>
    <lineage>
        <taxon>Bacteria</taxon>
        <taxon>Candidatus Schekmaniibacteriota</taxon>
    </lineage>
</organism>
<reference evidence="1 2" key="1">
    <citation type="journal article" date="2016" name="Nat. Commun.">
        <title>Thousands of microbial genomes shed light on interconnected biogeochemical processes in an aquifer system.</title>
        <authorList>
            <person name="Anantharaman K."/>
            <person name="Brown C.T."/>
            <person name="Hug L.A."/>
            <person name="Sharon I."/>
            <person name="Castelle C.J."/>
            <person name="Probst A.J."/>
            <person name="Thomas B.C."/>
            <person name="Singh A."/>
            <person name="Wilkins M.J."/>
            <person name="Karaoz U."/>
            <person name="Brodie E.L."/>
            <person name="Williams K.H."/>
            <person name="Hubbard S.S."/>
            <person name="Banfield J.F."/>
        </authorList>
    </citation>
    <scope>NUCLEOTIDE SEQUENCE [LARGE SCALE GENOMIC DNA]</scope>
</reference>